<dbReference type="InterPro" id="IPR015943">
    <property type="entry name" value="WD40/YVTN_repeat-like_dom_sf"/>
</dbReference>
<dbReference type="EMBL" id="JABCIY010000178">
    <property type="protein sequence ID" value="KAF7189849.1"/>
    <property type="molecule type" value="Genomic_DNA"/>
</dbReference>
<dbReference type="PANTHER" id="PTHR40274">
    <property type="entry name" value="VIRGINIAMYCIN B LYASE"/>
    <property type="match status" value="1"/>
</dbReference>
<protein>
    <submittedName>
        <fullName evidence="2">Virginiamycin B lyase</fullName>
    </submittedName>
</protein>
<keyword evidence="2" id="KW-0456">Lyase</keyword>
<dbReference type="SUPFAM" id="SSF101898">
    <property type="entry name" value="NHL repeat"/>
    <property type="match status" value="1"/>
</dbReference>
<proteinExistence type="predicted"/>
<evidence type="ECO:0000313" key="3">
    <source>
        <dbReference type="Proteomes" id="UP000660729"/>
    </source>
</evidence>
<dbReference type="OrthoDB" id="3625478at2759"/>
<sequence>MMLPSTVITSILINFVPLATAQLSWPFTSPPPRIPKITEYATAPSLSTPCETEFHPSQPDIAWVELIAGNAILRINLTSGDQTLFPLSNPLGLPSGMEFLPDGNLWFSEVAGNAMIRLNPADGSMTEFPFPFTGVTAIDELPLGLRVTIDVSGNRDRGAWFAAAGSNAIGRIDIDTFQYDLFPIPTLGAVPLVIQPGPGSTMIFSEAVGNKVGMIDVFTHEVTEYEVPTPLSVVVAVTYDEVRGLIWVASLIGNLGWIDVGTREVREISVNGLRKQGKSTLVFPDESLHSGDQDLLEALVSGSIGTSGLLPSSGPLRVGTDGKVYFSQGLLVLGGNRIGQYDPETGLLMEFVLPTGLSGPCDLNNQIPGTMFFAEFTGGHLGRLDY</sequence>
<reference evidence="2" key="1">
    <citation type="submission" date="2020-04" db="EMBL/GenBank/DDBJ databases">
        <title>Draft genome resource of the tomato pathogen Pseudocercospora fuligena.</title>
        <authorList>
            <person name="Zaccaron A."/>
        </authorList>
    </citation>
    <scope>NUCLEOTIDE SEQUENCE</scope>
    <source>
        <strain evidence="2">PF001</strain>
    </source>
</reference>
<dbReference type="AlphaFoldDB" id="A0A8H6RDZ6"/>
<keyword evidence="3" id="KW-1185">Reference proteome</keyword>
<dbReference type="PANTHER" id="PTHR40274:SF3">
    <property type="entry name" value="VIRGINIAMYCIN B LYASE"/>
    <property type="match status" value="1"/>
</dbReference>
<feature type="signal peptide" evidence="1">
    <location>
        <begin position="1"/>
        <end position="21"/>
    </location>
</feature>
<name>A0A8H6RDZ6_9PEZI</name>
<dbReference type="Pfam" id="PF24684">
    <property type="entry name" value="Vgb_lyase"/>
    <property type="match status" value="1"/>
</dbReference>
<comment type="caution">
    <text evidence="2">The sequence shown here is derived from an EMBL/GenBank/DDBJ whole genome shotgun (WGS) entry which is preliminary data.</text>
</comment>
<accession>A0A8H6RDZ6</accession>
<gene>
    <name evidence="2" type="ORF">HII31_08956</name>
</gene>
<evidence type="ECO:0000256" key="1">
    <source>
        <dbReference type="SAM" id="SignalP"/>
    </source>
</evidence>
<dbReference type="GO" id="GO:0016829">
    <property type="term" value="F:lyase activity"/>
    <property type="evidence" value="ECO:0007669"/>
    <property type="project" value="UniProtKB-KW"/>
</dbReference>
<organism evidence="2 3">
    <name type="scientific">Pseudocercospora fuligena</name>
    <dbReference type="NCBI Taxonomy" id="685502"/>
    <lineage>
        <taxon>Eukaryota</taxon>
        <taxon>Fungi</taxon>
        <taxon>Dikarya</taxon>
        <taxon>Ascomycota</taxon>
        <taxon>Pezizomycotina</taxon>
        <taxon>Dothideomycetes</taxon>
        <taxon>Dothideomycetidae</taxon>
        <taxon>Mycosphaerellales</taxon>
        <taxon>Mycosphaerellaceae</taxon>
        <taxon>Pseudocercospora</taxon>
    </lineage>
</organism>
<dbReference type="Proteomes" id="UP000660729">
    <property type="component" value="Unassembled WGS sequence"/>
</dbReference>
<dbReference type="Gene3D" id="2.130.10.10">
    <property type="entry name" value="YVTN repeat-like/Quinoprotein amine dehydrogenase"/>
    <property type="match status" value="2"/>
</dbReference>
<evidence type="ECO:0000313" key="2">
    <source>
        <dbReference type="EMBL" id="KAF7189849.1"/>
    </source>
</evidence>
<keyword evidence="1" id="KW-0732">Signal</keyword>
<dbReference type="InterPro" id="IPR051344">
    <property type="entry name" value="Vgb"/>
</dbReference>
<feature type="chain" id="PRO_5034354524" evidence="1">
    <location>
        <begin position="22"/>
        <end position="386"/>
    </location>
</feature>